<evidence type="ECO:0000313" key="2">
    <source>
        <dbReference type="Proteomes" id="UP000324585"/>
    </source>
</evidence>
<comment type="caution">
    <text evidence="1">The sequence shown here is derived from an EMBL/GenBank/DDBJ whole genome shotgun (WGS) entry which is preliminary data.</text>
</comment>
<protein>
    <submittedName>
        <fullName evidence="1">Uncharacterized protein</fullName>
    </submittedName>
</protein>
<gene>
    <name evidence="1" type="ORF">FVE85_6838</name>
</gene>
<evidence type="ECO:0000313" key="1">
    <source>
        <dbReference type="EMBL" id="KAA8499253.1"/>
    </source>
</evidence>
<dbReference type="Proteomes" id="UP000324585">
    <property type="component" value="Unassembled WGS sequence"/>
</dbReference>
<reference evidence="2" key="1">
    <citation type="journal article" date="2019" name="Nat. Commun.">
        <title>Expansion of phycobilisome linker gene families in mesophilic red algae.</title>
        <authorList>
            <person name="Lee J."/>
            <person name="Kim D."/>
            <person name="Bhattacharya D."/>
            <person name="Yoon H.S."/>
        </authorList>
    </citation>
    <scope>NUCLEOTIDE SEQUENCE [LARGE SCALE GENOMIC DNA]</scope>
    <source>
        <strain evidence="2">CCMP 1328</strain>
    </source>
</reference>
<dbReference type="AlphaFoldDB" id="A0A5J4Z906"/>
<accession>A0A5J4Z906</accession>
<sequence>MVSSTHAFARGGGDNPVRAKLDLLVFIGHLRTDIIQYAEEKAKRTFLWIHLVMFGLEMDFLPFTGLDIEVRELRWAGNMEIAFISLAGRLSNALFSRALLESVENELGLLLSDAEESLGKSFKLRTPAENAGPSDKELNARQHTLELSRSTYSMNKESVAYESTNLKASAFHFQ</sequence>
<name>A0A5J4Z906_PORPP</name>
<proteinExistence type="predicted"/>
<dbReference type="EMBL" id="VRMN01000001">
    <property type="protein sequence ID" value="KAA8499253.1"/>
    <property type="molecule type" value="Genomic_DNA"/>
</dbReference>
<keyword evidence="2" id="KW-1185">Reference proteome</keyword>
<organism evidence="1 2">
    <name type="scientific">Porphyridium purpureum</name>
    <name type="common">Red alga</name>
    <name type="synonym">Porphyridium cruentum</name>
    <dbReference type="NCBI Taxonomy" id="35688"/>
    <lineage>
        <taxon>Eukaryota</taxon>
        <taxon>Rhodophyta</taxon>
        <taxon>Bangiophyceae</taxon>
        <taxon>Porphyridiales</taxon>
        <taxon>Porphyridiaceae</taxon>
        <taxon>Porphyridium</taxon>
    </lineage>
</organism>